<keyword evidence="12" id="KW-1185">Reference proteome</keyword>
<evidence type="ECO:0000256" key="1">
    <source>
        <dbReference type="ARBA" id="ARBA00005118"/>
    </source>
</evidence>
<sequence length="321" mass="34383">MDMSRVVMALGGNALGNTPEEQKLKTRWIAKVIADMVEDGHHLVICHGNGPQVGMIQLSMDYAAASDAISADVALPECGAMSQGYIGYHLQNGITNELNVRGIDRPVAAVLTRVVVNAKDPAFQNPTKPIGAFYTREEAERLSASGHTTFVEDSGRGYRRVVASPLPVEIQEMPVIRRMMDSGYITIAVGGGGIPITKEHGICRGTAAVIDKDFAAEKLAENIQADILLLLTAVDAVSVNFGKKNQKQLGRVTGSELERYAKEGQFPAGSMLPKVQAALKFVRHNPKGKAIISSLERAREAVEEGCGTIISADEEMLSGVS</sequence>
<dbReference type="NCBIfam" id="NF009007">
    <property type="entry name" value="PRK12352.1"/>
    <property type="match status" value="1"/>
</dbReference>
<comment type="pathway">
    <text evidence="1">Metabolic intermediate metabolism; carbamoyl phosphate degradation; CO(2) and NH(3) from carbamoyl phosphate: step 1/1.</text>
</comment>
<evidence type="ECO:0000256" key="6">
    <source>
        <dbReference type="ARBA" id="ARBA00022777"/>
    </source>
</evidence>
<evidence type="ECO:0000256" key="2">
    <source>
        <dbReference type="ARBA" id="ARBA00011066"/>
    </source>
</evidence>
<dbReference type="GO" id="GO:0019546">
    <property type="term" value="P:L-arginine deiminase pathway"/>
    <property type="evidence" value="ECO:0007669"/>
    <property type="project" value="TreeGrafter"/>
</dbReference>
<evidence type="ECO:0000313" key="12">
    <source>
        <dbReference type="Proteomes" id="UP000004756"/>
    </source>
</evidence>
<evidence type="ECO:0000256" key="9">
    <source>
        <dbReference type="PIRNR" id="PIRNR000723"/>
    </source>
</evidence>
<keyword evidence="5 9" id="KW-0808">Transferase</keyword>
<gene>
    <name evidence="11" type="primary">arcC</name>
    <name evidence="11" type="ORF">CLOSTASPAR_04815</name>
</gene>
<comment type="similarity">
    <text evidence="2 9">Belongs to the carbamate kinase family.</text>
</comment>
<evidence type="ECO:0000256" key="4">
    <source>
        <dbReference type="ARBA" id="ARBA00022503"/>
    </source>
</evidence>
<proteinExistence type="inferred from homology"/>
<dbReference type="EMBL" id="ACCJ01000399">
    <property type="protein sequence ID" value="EEG53104.1"/>
    <property type="molecule type" value="Genomic_DNA"/>
</dbReference>
<feature type="domain" description="Aspartate/glutamate/uridylate kinase" evidence="10">
    <location>
        <begin position="5"/>
        <end position="285"/>
    </location>
</feature>
<comment type="catalytic activity">
    <reaction evidence="7">
        <text>hydrogencarbonate + NH4(+) + ATP = carbamoyl phosphate + ADP + H2O + H(+)</text>
        <dbReference type="Rhea" id="RHEA:10152"/>
        <dbReference type="ChEBI" id="CHEBI:15377"/>
        <dbReference type="ChEBI" id="CHEBI:15378"/>
        <dbReference type="ChEBI" id="CHEBI:17544"/>
        <dbReference type="ChEBI" id="CHEBI:28938"/>
        <dbReference type="ChEBI" id="CHEBI:30616"/>
        <dbReference type="ChEBI" id="CHEBI:58228"/>
        <dbReference type="ChEBI" id="CHEBI:456216"/>
        <dbReference type="EC" id="2.7.2.2"/>
    </reaction>
</comment>
<keyword evidence="6 9" id="KW-0418">Kinase</keyword>
<dbReference type="PANTHER" id="PTHR30409:SF1">
    <property type="entry name" value="CARBAMATE KINASE-RELATED"/>
    <property type="match status" value="1"/>
</dbReference>
<dbReference type="InterPro" id="IPR003964">
    <property type="entry name" value="Carb_kinase"/>
</dbReference>
<comment type="caution">
    <text evidence="11">The sequence shown here is derived from an EMBL/GenBank/DDBJ whole genome shotgun (WGS) entry which is preliminary data.</text>
</comment>
<dbReference type="AlphaFoldDB" id="C0D6B8"/>
<protein>
    <recommendedName>
        <fullName evidence="3 8">Carbamate kinase</fullName>
    </recommendedName>
</protein>
<dbReference type="InterPro" id="IPR001048">
    <property type="entry name" value="Asp/Glu/Uridylate_kinase"/>
</dbReference>
<dbReference type="GO" id="GO:0005829">
    <property type="term" value="C:cytosol"/>
    <property type="evidence" value="ECO:0007669"/>
    <property type="project" value="TreeGrafter"/>
</dbReference>
<reference evidence="11 12" key="1">
    <citation type="submission" date="2009-01" db="EMBL/GenBank/DDBJ databases">
        <authorList>
            <person name="Fulton L."/>
            <person name="Clifton S."/>
            <person name="Fulton B."/>
            <person name="Xu J."/>
            <person name="Minx P."/>
            <person name="Pepin K.H."/>
            <person name="Johnson M."/>
            <person name="Bhonagiri V."/>
            <person name="Nash W.E."/>
            <person name="Mardis E.R."/>
            <person name="Wilson R.K."/>
        </authorList>
    </citation>
    <scope>NUCLEOTIDE SEQUENCE [LARGE SCALE GENOMIC DNA]</scope>
    <source>
        <strain evidence="11 12">DSM 15981</strain>
    </source>
</reference>
<evidence type="ECO:0000313" key="11">
    <source>
        <dbReference type="EMBL" id="EEG53104.1"/>
    </source>
</evidence>
<accession>C0D6B8</accession>
<reference evidence="11 12" key="2">
    <citation type="submission" date="2009-02" db="EMBL/GenBank/DDBJ databases">
        <title>Draft genome sequence of Clostridium asparagiforme (DSM 15981).</title>
        <authorList>
            <person name="Sudarsanam P."/>
            <person name="Ley R."/>
            <person name="Guruge J."/>
            <person name="Turnbaugh P.J."/>
            <person name="Mahowald M."/>
            <person name="Liep D."/>
            <person name="Gordon J."/>
        </authorList>
    </citation>
    <scope>NUCLEOTIDE SEQUENCE [LARGE SCALE GENOMIC DNA]</scope>
    <source>
        <strain evidence="11 12">DSM 15981</strain>
    </source>
</reference>
<dbReference type="CDD" id="cd04235">
    <property type="entry name" value="AAK_CK"/>
    <property type="match status" value="1"/>
</dbReference>
<organism evidence="11 12">
    <name type="scientific">[Clostridium] asparagiforme DSM 15981</name>
    <dbReference type="NCBI Taxonomy" id="518636"/>
    <lineage>
        <taxon>Bacteria</taxon>
        <taxon>Bacillati</taxon>
        <taxon>Bacillota</taxon>
        <taxon>Clostridia</taxon>
        <taxon>Lachnospirales</taxon>
        <taxon>Lachnospiraceae</taxon>
        <taxon>Enterocloster</taxon>
    </lineage>
</organism>
<dbReference type="Proteomes" id="UP000004756">
    <property type="component" value="Unassembled WGS sequence"/>
</dbReference>
<dbReference type="InterPro" id="IPR036393">
    <property type="entry name" value="AceGlu_kinase-like_sf"/>
</dbReference>
<name>C0D6B8_9FIRM</name>
<dbReference type="Pfam" id="PF00696">
    <property type="entry name" value="AA_kinase"/>
    <property type="match status" value="1"/>
</dbReference>
<dbReference type="HOGENOM" id="CLU_076278_0_0_9"/>
<dbReference type="NCBIfam" id="TIGR00746">
    <property type="entry name" value="arcC"/>
    <property type="match status" value="1"/>
</dbReference>
<evidence type="ECO:0000259" key="10">
    <source>
        <dbReference type="Pfam" id="PF00696"/>
    </source>
</evidence>
<dbReference type="UniPathway" id="UPA00996">
    <property type="reaction ID" value="UER00366"/>
</dbReference>
<evidence type="ECO:0000256" key="5">
    <source>
        <dbReference type="ARBA" id="ARBA00022679"/>
    </source>
</evidence>
<evidence type="ECO:0000256" key="3">
    <source>
        <dbReference type="ARBA" id="ARBA00013070"/>
    </source>
</evidence>
<dbReference type="GO" id="GO:0008804">
    <property type="term" value="F:carbamate kinase activity"/>
    <property type="evidence" value="ECO:0007669"/>
    <property type="project" value="UniProtKB-UniRule"/>
</dbReference>
<dbReference type="FunFam" id="3.40.1160.10:FF:000007">
    <property type="entry name" value="Carbamate kinase"/>
    <property type="match status" value="1"/>
</dbReference>
<evidence type="ECO:0000256" key="7">
    <source>
        <dbReference type="ARBA" id="ARBA00048467"/>
    </source>
</evidence>
<dbReference type="SUPFAM" id="SSF53633">
    <property type="entry name" value="Carbamate kinase-like"/>
    <property type="match status" value="1"/>
</dbReference>
<dbReference type="PANTHER" id="PTHR30409">
    <property type="entry name" value="CARBAMATE KINASE"/>
    <property type="match status" value="1"/>
</dbReference>
<dbReference type="Gene3D" id="3.40.1160.10">
    <property type="entry name" value="Acetylglutamate kinase-like"/>
    <property type="match status" value="1"/>
</dbReference>
<dbReference type="PIRSF" id="PIRSF000723">
    <property type="entry name" value="Carbamate_kin"/>
    <property type="match status" value="1"/>
</dbReference>
<dbReference type="RefSeq" id="WP_007715628.1">
    <property type="nucleotide sequence ID" value="NZ_CP102272.1"/>
</dbReference>
<keyword evidence="4" id="KW-0056">Arginine metabolism</keyword>
<dbReference type="PRINTS" id="PR01469">
    <property type="entry name" value="CARBMTKINASE"/>
</dbReference>
<evidence type="ECO:0000256" key="8">
    <source>
        <dbReference type="NCBIfam" id="TIGR00746"/>
    </source>
</evidence>